<dbReference type="PANTHER" id="PTHR37833:SF1">
    <property type="entry name" value="SIGNAL PEPTIDE PROTEIN"/>
    <property type="match status" value="1"/>
</dbReference>
<keyword evidence="1" id="KW-0812">Transmembrane</keyword>
<dbReference type="InterPro" id="IPR011467">
    <property type="entry name" value="DUF1573"/>
</dbReference>
<evidence type="ECO:0008006" key="4">
    <source>
        <dbReference type="Google" id="ProtNLM"/>
    </source>
</evidence>
<accession>A0A0G1NBE2</accession>
<dbReference type="AlphaFoldDB" id="A0A0G1NBE2"/>
<evidence type="ECO:0000313" key="2">
    <source>
        <dbReference type="EMBL" id="KKT90432.1"/>
    </source>
</evidence>
<dbReference type="Proteomes" id="UP000034368">
    <property type="component" value="Unassembled WGS sequence"/>
</dbReference>
<evidence type="ECO:0000313" key="3">
    <source>
        <dbReference type="Proteomes" id="UP000034368"/>
    </source>
</evidence>
<proteinExistence type="predicted"/>
<dbReference type="EMBL" id="LCKD01000001">
    <property type="protein sequence ID" value="KKT90432.1"/>
    <property type="molecule type" value="Genomic_DNA"/>
</dbReference>
<evidence type="ECO:0000256" key="1">
    <source>
        <dbReference type="SAM" id="Phobius"/>
    </source>
</evidence>
<keyword evidence="1" id="KW-0472">Membrane</keyword>
<comment type="caution">
    <text evidence="2">The sequence shown here is derived from an EMBL/GenBank/DDBJ whole genome shotgun (WGS) entry which is preliminary data.</text>
</comment>
<reference evidence="2 3" key="1">
    <citation type="journal article" date="2015" name="Nature">
        <title>rRNA introns, odd ribosomes, and small enigmatic genomes across a large radiation of phyla.</title>
        <authorList>
            <person name="Brown C.T."/>
            <person name="Hug L.A."/>
            <person name="Thomas B.C."/>
            <person name="Sharon I."/>
            <person name="Castelle C.J."/>
            <person name="Singh A."/>
            <person name="Wilkins M.J."/>
            <person name="Williams K.H."/>
            <person name="Banfield J.F."/>
        </authorList>
    </citation>
    <scope>NUCLEOTIDE SEQUENCE [LARGE SCALE GENOMIC DNA]</scope>
</reference>
<sequence>MNKQTLIIIAGVVVIVAGFIWLARPAADTIRKEEKTDAVSDFLEIPEKYYDFGNISMANGNVSHAFKVKNAGSEKITLDKMYTSCMCTSAVMQLNGKEYGPFGMPGHVGIPKINAMLELGDEAVIEIVFDPNAHGPAGIGKIERTVIIENSAGGPIMLNFSANVTP</sequence>
<dbReference type="InterPro" id="IPR013783">
    <property type="entry name" value="Ig-like_fold"/>
</dbReference>
<keyword evidence="1" id="KW-1133">Transmembrane helix</keyword>
<dbReference type="Gene3D" id="2.60.40.10">
    <property type="entry name" value="Immunoglobulins"/>
    <property type="match status" value="1"/>
</dbReference>
<dbReference type="Pfam" id="PF07610">
    <property type="entry name" value="DUF1573"/>
    <property type="match status" value="1"/>
</dbReference>
<protein>
    <recommendedName>
        <fullName evidence="4">DUF1573 domain-containing protein</fullName>
    </recommendedName>
</protein>
<organism evidence="2 3">
    <name type="scientific">Candidatus Yanofskybacteria bacterium GW2011_GWB1_45_11</name>
    <dbReference type="NCBI Taxonomy" id="1619026"/>
    <lineage>
        <taxon>Bacteria</taxon>
        <taxon>Candidatus Yanofskyibacteriota</taxon>
    </lineage>
</organism>
<gene>
    <name evidence="2" type="ORF">UW90_C0001G0020</name>
</gene>
<name>A0A0G1NBE2_9BACT</name>
<feature type="transmembrane region" description="Helical" evidence="1">
    <location>
        <begin position="6"/>
        <end position="23"/>
    </location>
</feature>
<dbReference type="PANTHER" id="PTHR37833">
    <property type="entry name" value="LIPOPROTEIN-RELATED"/>
    <property type="match status" value="1"/>
</dbReference>